<evidence type="ECO:0000259" key="18">
    <source>
        <dbReference type="PROSITE" id="PS50215"/>
    </source>
</evidence>
<dbReference type="FunFam" id="2.20.100.10:FF:000006">
    <property type="entry name" value="A disintegrin and metalloproteinase with thrombospondin motifs 1"/>
    <property type="match status" value="1"/>
</dbReference>
<keyword evidence="12" id="KW-0325">Glycoprotein</keyword>
<feature type="domain" description="Peptidase M12B" evidence="18">
    <location>
        <begin position="283"/>
        <end position="477"/>
    </location>
</feature>
<evidence type="ECO:0000256" key="10">
    <source>
        <dbReference type="ARBA" id="ARBA00023049"/>
    </source>
</evidence>
<dbReference type="GO" id="GO:0004222">
    <property type="term" value="F:metalloendopeptidase activity"/>
    <property type="evidence" value="ECO:0007669"/>
    <property type="project" value="InterPro"/>
</dbReference>
<evidence type="ECO:0000256" key="14">
    <source>
        <dbReference type="PIRSR" id="PIRSR613273-2"/>
    </source>
</evidence>
<feature type="disulfide bond" evidence="15">
    <location>
        <begin position="579"/>
        <end position="616"/>
    </location>
</feature>
<dbReference type="InterPro" id="IPR001590">
    <property type="entry name" value="Peptidase_M12B"/>
</dbReference>
<dbReference type="InterPro" id="IPR036383">
    <property type="entry name" value="TSP1_rpt_sf"/>
</dbReference>
<evidence type="ECO:0000256" key="5">
    <source>
        <dbReference type="ARBA" id="ARBA00022723"/>
    </source>
</evidence>
<dbReference type="InterPro" id="IPR002870">
    <property type="entry name" value="Peptidase_M12B_N"/>
</dbReference>
<evidence type="ECO:0000256" key="7">
    <source>
        <dbReference type="ARBA" id="ARBA00022737"/>
    </source>
</evidence>
<feature type="binding site" evidence="14">
    <location>
        <position position="361"/>
    </location>
    <ligand>
        <name>Ca(2+)</name>
        <dbReference type="ChEBI" id="CHEBI:29108"/>
        <label>1</label>
    </ligand>
</feature>
<feature type="disulfide bond" evidence="15">
    <location>
        <begin position="343"/>
        <end position="396"/>
    </location>
</feature>
<dbReference type="GO" id="GO:0031012">
    <property type="term" value="C:extracellular matrix"/>
    <property type="evidence" value="ECO:0007669"/>
    <property type="project" value="TreeGrafter"/>
</dbReference>
<sequence length="925" mass="104363">MQLVLWAVGLSTLFLQDFLNVAGATAAAATAARKQGLHLRQAHLLETLSEYEVVTPTRVNEFGEPFPAKVHFQRKKRSLHLDIEPWGPDATSSSINSTTQAHYKLTAFGQHFVFNLTAHSGFIAPLFTVSFLGEPKINQTNFYTEEESDIKHCFYKGHVNTEPQHTAVISLCSGMLGTFRSHDGEYFVEPLFPPDQQEYEEEHKKPHVVYRHTMPPAFLPRDKQTCDTSGTSYLYFHGILSDVEALKRSLASERFLEFSKNKTGNEWGTNSHRRTKRFLSYPRFVEVMVVADSRMLAYHGANLQHYILTLMSIVTSNYESFSFLNIDGPSISYNAQTTLKNFCQWQKTQNHPNEEHPDKHDTAVLVTRQDICRAHDKCDTLGLAELGTVCDPYRSCSISEDSGLSTAFTIAHELGHVFNMPHDDNNKCKEDGGKSQQHVMAPTLSYNTNPWMWSKCSRKYITEFLDTGYGECLLDEPTSRTYTLPQQLPGYIYDVNKQCELIFGPGAKVCPYMQKQCRRLWCINADGAHKGCRTQHTPWADGTECGLGKHCKYGHCVPREREIPVTDGAWGTWSPFGACSRTCGGGIKNAVRECNRPEPKNGGRYCVGRRMKFKSCNTEPCPKQKKDFRDEQCAVFDGKHFNINGLPPNVRWVPKYSGILMKDRCKLFCRVAGNTAYYQLRDRVIDGTPCGPDTNDICVQGLCRQAGCDHVLNSKARRDKCGVCGGDNSSCKTVAGTFNTVHYGYNTVIRIPAGATNIDVRQHSYSGKPEDDNYLALSSNEGFILNGDYVVSMFKKEIKVGNAVIEYSGSDTPIERINSTYRIDQEIVLQVLSVGNLYNPDVRYTFNIPIEDKPQQFFWNTYGPWQPCSKLCQGERKRKPICTRESDQLMVSDQRCDQIPQPVPITESCNTNCELRGLPSSLQAK</sequence>
<dbReference type="CDD" id="cd04273">
    <property type="entry name" value="ZnMc_ADAMTS_like"/>
    <property type="match status" value="1"/>
</dbReference>
<feature type="binding site" evidence="14 16">
    <location>
        <position position="412"/>
    </location>
    <ligand>
        <name>Zn(2+)</name>
        <dbReference type="ChEBI" id="CHEBI:29105"/>
        <note>catalytic</note>
    </ligand>
</feature>
<keyword evidence="5 14" id="KW-0479">Metal-binding</keyword>
<dbReference type="GO" id="GO:0030198">
    <property type="term" value="P:extracellular matrix organization"/>
    <property type="evidence" value="ECO:0007669"/>
    <property type="project" value="InterPro"/>
</dbReference>
<evidence type="ECO:0000256" key="4">
    <source>
        <dbReference type="ARBA" id="ARBA00022670"/>
    </source>
</evidence>
<keyword evidence="10" id="KW-0482">Metalloprotease</keyword>
<feature type="binding site" evidence="14">
    <location>
        <position position="286"/>
    </location>
    <ligand>
        <name>Ca(2+)</name>
        <dbReference type="ChEBI" id="CHEBI:29108"/>
        <label>1</label>
    </ligand>
</feature>
<dbReference type="SMART" id="SM00209">
    <property type="entry name" value="TSP1"/>
    <property type="match status" value="2"/>
</dbReference>
<comment type="subcellular location">
    <subcellularLocation>
        <location evidence="1">Secreted</location>
        <location evidence="1">Extracellular space</location>
        <location evidence="1">Extracellular matrix</location>
    </subcellularLocation>
</comment>
<proteinExistence type="predicted"/>
<evidence type="ECO:0000256" key="13">
    <source>
        <dbReference type="PIRSR" id="PIRSR613273-1"/>
    </source>
</evidence>
<dbReference type="InterPro" id="IPR010294">
    <property type="entry name" value="ADAMTS_spacer1"/>
</dbReference>
<reference evidence="19" key="2">
    <citation type="submission" date="2025-09" db="UniProtKB">
        <authorList>
            <consortium name="Ensembl"/>
        </authorList>
    </citation>
    <scope>IDENTIFICATION</scope>
</reference>
<feature type="disulfide bond" evidence="15">
    <location>
        <begin position="583"/>
        <end position="621"/>
    </location>
</feature>
<evidence type="ECO:0000256" key="12">
    <source>
        <dbReference type="ARBA" id="ARBA00023180"/>
    </source>
</evidence>
<dbReference type="InterPro" id="IPR013273">
    <property type="entry name" value="ADAMTS/ADAMTS-like"/>
</dbReference>
<feature type="disulfide bond" evidence="15">
    <location>
        <begin position="517"/>
        <end position="551"/>
    </location>
</feature>
<feature type="disulfide bond" evidence="15">
    <location>
        <begin position="545"/>
        <end position="556"/>
    </location>
</feature>
<organism evidence="19 20">
    <name type="scientific">Varanus komodoensis</name>
    <name type="common">Komodo dragon</name>
    <dbReference type="NCBI Taxonomy" id="61221"/>
    <lineage>
        <taxon>Eukaryota</taxon>
        <taxon>Metazoa</taxon>
        <taxon>Chordata</taxon>
        <taxon>Craniata</taxon>
        <taxon>Vertebrata</taxon>
        <taxon>Euteleostomi</taxon>
        <taxon>Lepidosauria</taxon>
        <taxon>Squamata</taxon>
        <taxon>Bifurcata</taxon>
        <taxon>Unidentata</taxon>
        <taxon>Episquamata</taxon>
        <taxon>Toxicofera</taxon>
        <taxon>Anguimorpha</taxon>
        <taxon>Paleoanguimorpha</taxon>
        <taxon>Varanoidea</taxon>
        <taxon>Varanidae</taxon>
        <taxon>Varanus</taxon>
    </lineage>
</organism>
<evidence type="ECO:0000256" key="1">
    <source>
        <dbReference type="ARBA" id="ARBA00004498"/>
    </source>
</evidence>
<keyword evidence="9 14" id="KW-0862">Zinc</keyword>
<dbReference type="AlphaFoldDB" id="A0A8D2LEG0"/>
<evidence type="ECO:0000256" key="2">
    <source>
        <dbReference type="ARBA" id="ARBA00022525"/>
    </source>
</evidence>
<dbReference type="Pfam" id="PF05986">
    <property type="entry name" value="ADAMTS_spacer1"/>
    <property type="match status" value="1"/>
</dbReference>
<feature type="binding site" evidence="14">
    <location>
        <position position="472"/>
    </location>
    <ligand>
        <name>Ca(2+)</name>
        <dbReference type="ChEBI" id="CHEBI:29108"/>
        <label>1</label>
    </ligand>
</feature>
<feature type="binding site" evidence="14">
    <location>
        <position position="286"/>
    </location>
    <ligand>
        <name>Ca(2+)</name>
        <dbReference type="ChEBI" id="CHEBI:29108"/>
        <label>2</label>
    </ligand>
</feature>
<evidence type="ECO:0000256" key="3">
    <source>
        <dbReference type="ARBA" id="ARBA00022530"/>
    </source>
</evidence>
<dbReference type="PROSITE" id="PS50215">
    <property type="entry name" value="ADAM_MEPRO"/>
    <property type="match status" value="1"/>
</dbReference>
<feature type="disulfide bond" evidence="15">
    <location>
        <begin position="499"/>
        <end position="522"/>
    </location>
</feature>
<dbReference type="FunFam" id="3.40.1620.60:FF:000005">
    <property type="entry name" value="ADAM metallopeptidase with thrombospondin type 1 motif 9"/>
    <property type="match status" value="1"/>
</dbReference>
<dbReference type="Gene3D" id="2.60.120.830">
    <property type="match status" value="1"/>
</dbReference>
<dbReference type="Ensembl" id="ENSVKKT00000020864.1">
    <property type="protein sequence ID" value="ENSVKKP00000020359.1"/>
    <property type="gene ID" value="ENSVKKG00000013689.1"/>
</dbReference>
<dbReference type="InterPro" id="IPR045371">
    <property type="entry name" value="ADAMTS_CR_3"/>
</dbReference>
<dbReference type="PANTHER" id="PTHR13723:SF33">
    <property type="entry name" value="A DISINTEGRIN AND METALLOPROTEINASE WITH THROMBOSPONDIN MOTIFS 9"/>
    <property type="match status" value="1"/>
</dbReference>
<dbReference type="GO" id="GO:0006508">
    <property type="term" value="P:proteolysis"/>
    <property type="evidence" value="ECO:0007669"/>
    <property type="project" value="UniProtKB-KW"/>
</dbReference>
<dbReference type="PRINTS" id="PR01857">
    <property type="entry name" value="ADAMTSFAMILY"/>
</dbReference>
<dbReference type="Gene3D" id="2.20.100.10">
    <property type="entry name" value="Thrombospondin type-1 (TSP1) repeat"/>
    <property type="match status" value="1"/>
</dbReference>
<keyword evidence="20" id="KW-1185">Reference proteome</keyword>
<dbReference type="SUPFAM" id="SSF55486">
    <property type="entry name" value="Metalloproteases ('zincins'), catalytic domain"/>
    <property type="match status" value="1"/>
</dbReference>
<keyword evidence="4" id="KW-0645">Protease</keyword>
<dbReference type="SUPFAM" id="SSF82895">
    <property type="entry name" value="TSP-1 type 1 repeat"/>
    <property type="match status" value="2"/>
</dbReference>
<feature type="chain" id="PRO_5034499029" evidence="17">
    <location>
        <begin position="24"/>
        <end position="925"/>
    </location>
</feature>
<comment type="cofactor">
    <cofactor evidence="14">
        <name>Zn(2+)</name>
        <dbReference type="ChEBI" id="CHEBI:29105"/>
    </cofactor>
    <text evidence="14">Binds 1 zinc ion per subunit.</text>
</comment>
<dbReference type="InterPro" id="IPR041645">
    <property type="entry name" value="ADAMTS_CR_2"/>
</dbReference>
<dbReference type="Gene3D" id="3.40.390.10">
    <property type="entry name" value="Collagenase (Catalytic Domain)"/>
    <property type="match status" value="1"/>
</dbReference>
<evidence type="ECO:0000256" key="8">
    <source>
        <dbReference type="ARBA" id="ARBA00022801"/>
    </source>
</evidence>
<dbReference type="InterPro" id="IPR050439">
    <property type="entry name" value="ADAMTS_ADAMTS-like"/>
</dbReference>
<accession>A0A8D2LEG0</accession>
<dbReference type="InterPro" id="IPR024079">
    <property type="entry name" value="MetalloPept_cat_dom_sf"/>
</dbReference>
<feature type="signal peptide" evidence="17">
    <location>
        <begin position="1"/>
        <end position="23"/>
    </location>
</feature>
<feature type="binding site" evidence="14 16">
    <location>
        <position position="416"/>
    </location>
    <ligand>
        <name>Zn(2+)</name>
        <dbReference type="ChEBI" id="CHEBI:29105"/>
        <note>catalytic</note>
    </ligand>
</feature>
<feature type="disulfide bond" evidence="15">
    <location>
        <begin position="594"/>
        <end position="606"/>
    </location>
</feature>
<protein>
    <submittedName>
        <fullName evidence="19">ADAM metallopeptidase with thrombospondin type 1 motif 9</fullName>
    </submittedName>
</protein>
<dbReference type="PANTHER" id="PTHR13723">
    <property type="entry name" value="ADAMTS A DISINTEGRIN AND METALLOPROTEASE WITH THROMBOSPONDIN MOTIFS PROTEASE"/>
    <property type="match status" value="1"/>
</dbReference>
<keyword evidence="6 17" id="KW-0732">Signal</keyword>
<keyword evidence="3" id="KW-0272">Extracellular matrix</keyword>
<dbReference type="Pfam" id="PF17771">
    <property type="entry name" value="ADAMTS_CR_2"/>
    <property type="match status" value="1"/>
</dbReference>
<feature type="disulfide bond" evidence="15">
    <location>
        <begin position="428"/>
        <end position="456"/>
    </location>
</feature>
<feature type="disulfide bond" evidence="15">
    <location>
        <begin position="372"/>
        <end position="378"/>
    </location>
</feature>
<name>A0A8D2LEG0_VARKO</name>
<keyword evidence="2" id="KW-0964">Secreted</keyword>
<dbReference type="GO" id="GO:0046872">
    <property type="term" value="F:metal ion binding"/>
    <property type="evidence" value="ECO:0007669"/>
    <property type="project" value="UniProtKB-KW"/>
</dbReference>
<evidence type="ECO:0000256" key="16">
    <source>
        <dbReference type="PROSITE-ProRule" id="PRU00276"/>
    </source>
</evidence>
<evidence type="ECO:0000256" key="11">
    <source>
        <dbReference type="ARBA" id="ARBA00023157"/>
    </source>
</evidence>
<keyword evidence="8" id="KW-0378">Hydrolase</keyword>
<feature type="binding site" evidence="14 16">
    <location>
        <position position="422"/>
    </location>
    <ligand>
        <name>Zn(2+)</name>
        <dbReference type="ChEBI" id="CHEBI:29105"/>
        <note>catalytic</note>
    </ligand>
</feature>
<dbReference type="Pfam" id="PF01421">
    <property type="entry name" value="Reprolysin"/>
    <property type="match status" value="1"/>
</dbReference>
<feature type="binding site" evidence="14">
    <location>
        <position position="475"/>
    </location>
    <ligand>
        <name>Ca(2+)</name>
        <dbReference type="ChEBI" id="CHEBI:29108"/>
        <label>2</label>
    </ligand>
</feature>
<evidence type="ECO:0000313" key="20">
    <source>
        <dbReference type="Proteomes" id="UP000694545"/>
    </source>
</evidence>
<keyword evidence="14" id="KW-0106">Calcium</keyword>
<dbReference type="PROSITE" id="PS50092">
    <property type="entry name" value="TSP1"/>
    <property type="match status" value="2"/>
</dbReference>
<evidence type="ECO:0000256" key="6">
    <source>
        <dbReference type="ARBA" id="ARBA00022729"/>
    </source>
</evidence>
<evidence type="ECO:0000256" key="17">
    <source>
        <dbReference type="SAM" id="SignalP"/>
    </source>
</evidence>
<reference evidence="19" key="1">
    <citation type="submission" date="2025-08" db="UniProtKB">
        <authorList>
            <consortium name="Ensembl"/>
        </authorList>
    </citation>
    <scope>IDENTIFICATION</scope>
</reference>
<evidence type="ECO:0000256" key="9">
    <source>
        <dbReference type="ARBA" id="ARBA00022833"/>
    </source>
</evidence>
<dbReference type="FunFam" id="2.60.120.830:FF:000001">
    <property type="entry name" value="A disintegrin and metalloproteinase with thrombospondin motifs 1"/>
    <property type="match status" value="1"/>
</dbReference>
<evidence type="ECO:0000313" key="19">
    <source>
        <dbReference type="Ensembl" id="ENSVKKP00000020359.1"/>
    </source>
</evidence>
<feature type="active site" evidence="13 16">
    <location>
        <position position="413"/>
    </location>
</feature>
<evidence type="ECO:0000256" key="15">
    <source>
        <dbReference type="PIRSR" id="PIRSR613273-3"/>
    </source>
</evidence>
<feature type="disulfide bond" evidence="15">
    <location>
        <begin position="510"/>
        <end position="532"/>
    </location>
</feature>
<feature type="disulfide bond" evidence="15">
    <location>
        <begin position="390"/>
        <end position="472"/>
    </location>
</feature>
<dbReference type="Pfam" id="PF19236">
    <property type="entry name" value="ADAMTS_CR_3"/>
    <property type="match status" value="1"/>
</dbReference>
<comment type="caution">
    <text evidence="16">Lacks conserved residue(s) required for the propagation of feature annotation.</text>
</comment>
<dbReference type="Pfam" id="PF00090">
    <property type="entry name" value="TSP_1"/>
    <property type="match status" value="1"/>
</dbReference>
<dbReference type="InterPro" id="IPR000884">
    <property type="entry name" value="TSP1_rpt"/>
</dbReference>
<dbReference type="Proteomes" id="UP000694545">
    <property type="component" value="Unplaced"/>
</dbReference>
<keyword evidence="11 15" id="KW-1015">Disulfide bond</keyword>
<dbReference type="Pfam" id="PF01562">
    <property type="entry name" value="Pep_M12B_propep"/>
    <property type="match status" value="1"/>
</dbReference>
<dbReference type="FunFam" id="3.40.390.10:FF:000001">
    <property type="entry name" value="A disintegrin and metalloproteinase with thrombospondin motifs 1"/>
    <property type="match status" value="1"/>
</dbReference>
<keyword evidence="7" id="KW-0677">Repeat</keyword>
<feature type="binding site" evidence="14">
    <location>
        <position position="475"/>
    </location>
    <ligand>
        <name>Ca(2+)</name>
        <dbReference type="ChEBI" id="CHEBI:29108"/>
        <label>1</label>
    </ligand>
</feature>
<dbReference type="Gene3D" id="3.40.1620.60">
    <property type="match status" value="2"/>
</dbReference>